<evidence type="ECO:0000313" key="2">
    <source>
        <dbReference type="Proteomes" id="UP000676386"/>
    </source>
</evidence>
<accession>A0ABS5IVF0</accession>
<keyword evidence="2" id="KW-1185">Reference proteome</keyword>
<gene>
    <name evidence="1" type="ORF">KE626_06390</name>
</gene>
<dbReference type="EMBL" id="JAGTXB010000002">
    <property type="protein sequence ID" value="MBS0026932.1"/>
    <property type="molecule type" value="Genomic_DNA"/>
</dbReference>
<proteinExistence type="predicted"/>
<evidence type="ECO:0000313" key="1">
    <source>
        <dbReference type="EMBL" id="MBS0026932.1"/>
    </source>
</evidence>
<comment type="caution">
    <text evidence="1">The sequence shown here is derived from an EMBL/GenBank/DDBJ whole genome shotgun (WGS) entry which is preliminary data.</text>
</comment>
<dbReference type="RefSeq" id="WP_211972025.1">
    <property type="nucleotide sequence ID" value="NZ_CBFHAM010000064.1"/>
</dbReference>
<reference evidence="1 2" key="1">
    <citation type="submission" date="2021-04" db="EMBL/GenBank/DDBJ databases">
        <title>Chitinophaga sp. nov., isolated from the rhizosphere soil.</title>
        <authorList>
            <person name="He S."/>
        </authorList>
    </citation>
    <scope>NUCLEOTIDE SEQUENCE [LARGE SCALE GENOMIC DNA]</scope>
    <source>
        <strain evidence="1 2">2R12</strain>
    </source>
</reference>
<dbReference type="Proteomes" id="UP000676386">
    <property type="component" value="Unassembled WGS sequence"/>
</dbReference>
<name>A0ABS5IVF0_9BACT</name>
<protein>
    <submittedName>
        <fullName evidence="1">Uncharacterized protein</fullName>
    </submittedName>
</protein>
<sequence length="86" mass="9572">MKLAEAMNTYNIALFMITQKGYKVAATLSNDGEDVIGWKARKDVNEISTFTPLSLLSLVVIAEEYGDGWKAVDHGDLYEKTLEEAE</sequence>
<organism evidence="1 2">
    <name type="scientific">Chitinophaga hostae</name>
    <dbReference type="NCBI Taxonomy" id="2831022"/>
    <lineage>
        <taxon>Bacteria</taxon>
        <taxon>Pseudomonadati</taxon>
        <taxon>Bacteroidota</taxon>
        <taxon>Chitinophagia</taxon>
        <taxon>Chitinophagales</taxon>
        <taxon>Chitinophagaceae</taxon>
        <taxon>Chitinophaga</taxon>
    </lineage>
</organism>